<evidence type="ECO:0000313" key="1">
    <source>
        <dbReference type="EMBL" id="PNX86682.1"/>
    </source>
</evidence>
<sequence>MIDVGLDRKYHSSISRNCNQEGLKPLDVGADPEPSLIGPMMIGVGLGRDDHGLIRATAIGRGLKPFDVRANPESN</sequence>
<protein>
    <submittedName>
        <fullName evidence="1">Uncharacterized protein</fullName>
    </submittedName>
</protein>
<reference evidence="1 2" key="2">
    <citation type="journal article" date="2017" name="Front. Plant Sci.">
        <title>Gene Classification and Mining of Molecular Markers Useful in Red Clover (Trifolium pratense) Breeding.</title>
        <authorList>
            <person name="Istvanek J."/>
            <person name="Dluhosova J."/>
            <person name="Dluhos P."/>
            <person name="Patkova L."/>
            <person name="Nedelnik J."/>
            <person name="Repkova J."/>
        </authorList>
    </citation>
    <scope>NUCLEOTIDE SEQUENCE [LARGE SCALE GENOMIC DNA]</scope>
    <source>
        <strain evidence="2">cv. Tatra</strain>
        <tissue evidence="1">Young leaves</tissue>
    </source>
</reference>
<name>A0A2K3M7A0_TRIPR</name>
<organism evidence="1 2">
    <name type="scientific">Trifolium pratense</name>
    <name type="common">Red clover</name>
    <dbReference type="NCBI Taxonomy" id="57577"/>
    <lineage>
        <taxon>Eukaryota</taxon>
        <taxon>Viridiplantae</taxon>
        <taxon>Streptophyta</taxon>
        <taxon>Embryophyta</taxon>
        <taxon>Tracheophyta</taxon>
        <taxon>Spermatophyta</taxon>
        <taxon>Magnoliopsida</taxon>
        <taxon>eudicotyledons</taxon>
        <taxon>Gunneridae</taxon>
        <taxon>Pentapetalae</taxon>
        <taxon>rosids</taxon>
        <taxon>fabids</taxon>
        <taxon>Fabales</taxon>
        <taxon>Fabaceae</taxon>
        <taxon>Papilionoideae</taxon>
        <taxon>50 kb inversion clade</taxon>
        <taxon>NPAAA clade</taxon>
        <taxon>Hologalegina</taxon>
        <taxon>IRL clade</taxon>
        <taxon>Trifolieae</taxon>
        <taxon>Trifolium</taxon>
    </lineage>
</organism>
<gene>
    <name evidence="1" type="ORF">L195_g042763</name>
</gene>
<accession>A0A2K3M7A0</accession>
<proteinExistence type="predicted"/>
<comment type="caution">
    <text evidence="1">The sequence shown here is derived from an EMBL/GenBank/DDBJ whole genome shotgun (WGS) entry which is preliminary data.</text>
</comment>
<dbReference type="Proteomes" id="UP000236291">
    <property type="component" value="Unassembled WGS sequence"/>
</dbReference>
<dbReference type="EMBL" id="ASHM01051864">
    <property type="protein sequence ID" value="PNX86682.1"/>
    <property type="molecule type" value="Genomic_DNA"/>
</dbReference>
<dbReference type="AlphaFoldDB" id="A0A2K3M7A0"/>
<reference evidence="1 2" key="1">
    <citation type="journal article" date="2014" name="Am. J. Bot.">
        <title>Genome assembly and annotation for red clover (Trifolium pratense; Fabaceae).</title>
        <authorList>
            <person name="Istvanek J."/>
            <person name="Jaros M."/>
            <person name="Krenek A."/>
            <person name="Repkova J."/>
        </authorList>
    </citation>
    <scope>NUCLEOTIDE SEQUENCE [LARGE SCALE GENOMIC DNA]</scope>
    <source>
        <strain evidence="2">cv. Tatra</strain>
        <tissue evidence="1">Young leaves</tissue>
    </source>
</reference>
<evidence type="ECO:0000313" key="2">
    <source>
        <dbReference type="Proteomes" id="UP000236291"/>
    </source>
</evidence>